<sequence length="235" mass="26942">MATVAVSNSPRSKCLFAQSPAAEKVQLGRNSDLHFTVRVCKRLEAPPYATTPYIGTMAPQTNASPSTATHSLYVSISGGVYTTFRRERRSEMVSPYHPDFGSRPSALTSTMLRKGMSRCLEWVELQTSFLRRRMARCDSDIQSWSEYQQQHSALMDYYSSEVAVRIFRTGLTGRECHRTLTELWYGILQGEFAHWTSSLRPDYKFASIVQLYAVPRGRGKRLYSFFERWNSQTYP</sequence>
<name>M2WN25_DOTSN</name>
<organism evidence="1 2">
    <name type="scientific">Dothistroma septosporum (strain NZE10 / CBS 128990)</name>
    <name type="common">Red band needle blight fungus</name>
    <name type="synonym">Mycosphaerella pini</name>
    <dbReference type="NCBI Taxonomy" id="675120"/>
    <lineage>
        <taxon>Eukaryota</taxon>
        <taxon>Fungi</taxon>
        <taxon>Dikarya</taxon>
        <taxon>Ascomycota</taxon>
        <taxon>Pezizomycotina</taxon>
        <taxon>Dothideomycetes</taxon>
        <taxon>Dothideomycetidae</taxon>
        <taxon>Mycosphaerellales</taxon>
        <taxon>Mycosphaerellaceae</taxon>
        <taxon>Dothistroma</taxon>
    </lineage>
</organism>
<dbReference type="HOGENOM" id="CLU_1180193_0_0_1"/>
<evidence type="ECO:0000313" key="1">
    <source>
        <dbReference type="EMBL" id="EME43408.1"/>
    </source>
</evidence>
<proteinExistence type="predicted"/>
<reference evidence="2" key="1">
    <citation type="journal article" date="2012" name="PLoS Genet.">
        <title>The genomes of the fungal plant pathogens Cladosporium fulvum and Dothistroma septosporum reveal adaptation to different hosts and lifestyles but also signatures of common ancestry.</title>
        <authorList>
            <person name="de Wit P.J.G.M."/>
            <person name="van der Burgt A."/>
            <person name="Oekmen B."/>
            <person name="Stergiopoulos I."/>
            <person name="Abd-Elsalam K.A."/>
            <person name="Aerts A.L."/>
            <person name="Bahkali A.H."/>
            <person name="Beenen H.G."/>
            <person name="Chettri P."/>
            <person name="Cox M.P."/>
            <person name="Datema E."/>
            <person name="de Vries R.P."/>
            <person name="Dhillon B."/>
            <person name="Ganley A.R."/>
            <person name="Griffiths S.A."/>
            <person name="Guo Y."/>
            <person name="Hamelin R.C."/>
            <person name="Henrissat B."/>
            <person name="Kabir M.S."/>
            <person name="Jashni M.K."/>
            <person name="Kema G."/>
            <person name="Klaubauf S."/>
            <person name="Lapidus A."/>
            <person name="Levasseur A."/>
            <person name="Lindquist E."/>
            <person name="Mehrabi R."/>
            <person name="Ohm R.A."/>
            <person name="Owen T.J."/>
            <person name="Salamov A."/>
            <person name="Schwelm A."/>
            <person name="Schijlen E."/>
            <person name="Sun H."/>
            <person name="van den Burg H.A."/>
            <person name="van Ham R.C.H.J."/>
            <person name="Zhang S."/>
            <person name="Goodwin S.B."/>
            <person name="Grigoriev I.V."/>
            <person name="Collemare J."/>
            <person name="Bradshaw R.E."/>
        </authorList>
    </citation>
    <scope>NUCLEOTIDE SEQUENCE [LARGE SCALE GENOMIC DNA]</scope>
    <source>
        <strain evidence="2">NZE10 / CBS 128990</strain>
    </source>
</reference>
<dbReference type="AlphaFoldDB" id="M2WN25"/>
<evidence type="ECO:0000313" key="2">
    <source>
        <dbReference type="Proteomes" id="UP000016933"/>
    </source>
</evidence>
<dbReference type="EMBL" id="KB446540">
    <property type="protein sequence ID" value="EME43408.1"/>
    <property type="molecule type" value="Genomic_DNA"/>
</dbReference>
<keyword evidence="2" id="KW-1185">Reference proteome</keyword>
<gene>
    <name evidence="1" type="ORF">DOTSEDRAFT_35678</name>
</gene>
<accession>M2WN25</accession>
<protein>
    <submittedName>
        <fullName evidence="1">Uncharacterized protein</fullName>
    </submittedName>
</protein>
<reference evidence="1 2" key="2">
    <citation type="journal article" date="2012" name="PLoS Pathog.">
        <title>Diverse lifestyles and strategies of plant pathogenesis encoded in the genomes of eighteen Dothideomycetes fungi.</title>
        <authorList>
            <person name="Ohm R.A."/>
            <person name="Feau N."/>
            <person name="Henrissat B."/>
            <person name="Schoch C.L."/>
            <person name="Horwitz B.A."/>
            <person name="Barry K.W."/>
            <person name="Condon B.J."/>
            <person name="Copeland A.C."/>
            <person name="Dhillon B."/>
            <person name="Glaser F."/>
            <person name="Hesse C.N."/>
            <person name="Kosti I."/>
            <person name="LaButti K."/>
            <person name="Lindquist E.A."/>
            <person name="Lucas S."/>
            <person name="Salamov A.A."/>
            <person name="Bradshaw R.E."/>
            <person name="Ciuffetti L."/>
            <person name="Hamelin R.C."/>
            <person name="Kema G.H.J."/>
            <person name="Lawrence C."/>
            <person name="Scott J.A."/>
            <person name="Spatafora J.W."/>
            <person name="Turgeon B.G."/>
            <person name="de Wit P.J.G.M."/>
            <person name="Zhong S."/>
            <person name="Goodwin S.B."/>
            <person name="Grigoriev I.V."/>
        </authorList>
    </citation>
    <scope>NUCLEOTIDE SEQUENCE [LARGE SCALE GENOMIC DNA]</scope>
    <source>
        <strain evidence="2">NZE10 / CBS 128990</strain>
    </source>
</reference>
<dbReference type="Proteomes" id="UP000016933">
    <property type="component" value="Unassembled WGS sequence"/>
</dbReference>